<dbReference type="EMBL" id="LKAM01000008">
    <property type="protein sequence ID" value="KUM47060.1"/>
    <property type="molecule type" value="Genomic_DNA"/>
</dbReference>
<protein>
    <submittedName>
        <fullName evidence="1">Uncharacterized protein</fullName>
    </submittedName>
</protein>
<reference evidence="1" key="1">
    <citation type="journal article" date="2015" name="Genome Biol. Evol.">
        <title>Organellar Genomes of White Spruce (Picea glauca): Assembly and Annotation.</title>
        <authorList>
            <person name="Jackman S.D."/>
            <person name="Warren R.L."/>
            <person name="Gibb E.A."/>
            <person name="Vandervalk B.P."/>
            <person name="Mohamadi H."/>
            <person name="Chu J."/>
            <person name="Raymond A."/>
            <person name="Pleasance S."/>
            <person name="Coope R."/>
            <person name="Wildung M.R."/>
            <person name="Ritland C.E."/>
            <person name="Bousquet J."/>
            <person name="Jones S.J."/>
            <person name="Bohlmann J."/>
            <person name="Birol I."/>
        </authorList>
    </citation>
    <scope>NUCLEOTIDE SEQUENCE [LARGE SCALE GENOMIC DNA]</scope>
    <source>
        <tissue evidence="1">Flushing bud</tissue>
    </source>
</reference>
<comment type="caution">
    <text evidence="1">The sequence shown here is derived from an EMBL/GenBank/DDBJ whole genome shotgun (WGS) entry which is preliminary data.</text>
</comment>
<evidence type="ECO:0000313" key="1">
    <source>
        <dbReference type="EMBL" id="KUM47060.1"/>
    </source>
</evidence>
<name>A0A117NGN3_PICGL</name>
<sequence length="94" mass="10661">MHVSLFLPIRQGAASEAYAGEVNPYSKYIRRTTRWFFFSGSGRSGCFGFPASEFGGGVDRVVRCVEMWGPNFFSRWVQFTSSMPHLVSITPIWL</sequence>
<geneLocation type="mitochondrion" evidence="1"/>
<gene>
    <name evidence="1" type="ORF">ABT39_MTgene6066</name>
</gene>
<accession>A0A117NGN3</accession>
<organism evidence="1">
    <name type="scientific">Picea glauca</name>
    <name type="common">White spruce</name>
    <name type="synonym">Pinus glauca</name>
    <dbReference type="NCBI Taxonomy" id="3330"/>
    <lineage>
        <taxon>Eukaryota</taxon>
        <taxon>Viridiplantae</taxon>
        <taxon>Streptophyta</taxon>
        <taxon>Embryophyta</taxon>
        <taxon>Tracheophyta</taxon>
        <taxon>Spermatophyta</taxon>
        <taxon>Pinopsida</taxon>
        <taxon>Pinidae</taxon>
        <taxon>Conifers I</taxon>
        <taxon>Pinales</taxon>
        <taxon>Pinaceae</taxon>
        <taxon>Picea</taxon>
    </lineage>
</organism>
<proteinExistence type="predicted"/>
<dbReference type="AlphaFoldDB" id="A0A117NGN3"/>
<keyword evidence="1" id="KW-0496">Mitochondrion</keyword>